<comment type="similarity">
    <text evidence="1">Belongs to the small GTPase superfamily. Rab family.</text>
</comment>
<keyword evidence="3" id="KW-0342">GTP-binding</keyword>
<dbReference type="EMBL" id="JAAALK010000079">
    <property type="protein sequence ID" value="KAG8095679.1"/>
    <property type="molecule type" value="Genomic_DNA"/>
</dbReference>
<protein>
    <submittedName>
        <fullName evidence="5">Uncharacterized protein</fullName>
    </submittedName>
</protein>
<dbReference type="InterPro" id="IPR001806">
    <property type="entry name" value="Small_GTPase"/>
</dbReference>
<comment type="subcellular location">
    <subcellularLocation>
        <location evidence="4">Endomembrane system</location>
        <topology evidence="4">Lipid-anchor</topology>
    </subcellularLocation>
</comment>
<proteinExistence type="inferred from homology"/>
<organism evidence="5 6">
    <name type="scientific">Zizania palustris</name>
    <name type="common">Northern wild rice</name>
    <dbReference type="NCBI Taxonomy" id="103762"/>
    <lineage>
        <taxon>Eukaryota</taxon>
        <taxon>Viridiplantae</taxon>
        <taxon>Streptophyta</taxon>
        <taxon>Embryophyta</taxon>
        <taxon>Tracheophyta</taxon>
        <taxon>Spermatophyta</taxon>
        <taxon>Magnoliopsida</taxon>
        <taxon>Liliopsida</taxon>
        <taxon>Poales</taxon>
        <taxon>Poaceae</taxon>
        <taxon>BOP clade</taxon>
        <taxon>Oryzoideae</taxon>
        <taxon>Oryzeae</taxon>
        <taxon>Zizaniinae</taxon>
        <taxon>Zizania</taxon>
    </lineage>
</organism>
<keyword evidence="2" id="KW-0547">Nucleotide-binding</keyword>
<evidence type="ECO:0000256" key="3">
    <source>
        <dbReference type="ARBA" id="ARBA00023134"/>
    </source>
</evidence>
<comment type="caution">
    <text evidence="5">The sequence shown here is derived from an EMBL/GenBank/DDBJ whole genome shotgun (WGS) entry which is preliminary data.</text>
</comment>
<dbReference type="InterPro" id="IPR005225">
    <property type="entry name" value="Small_GTP-bd"/>
</dbReference>
<evidence type="ECO:0000256" key="2">
    <source>
        <dbReference type="ARBA" id="ARBA00022741"/>
    </source>
</evidence>
<dbReference type="GO" id="GO:0003924">
    <property type="term" value="F:GTPase activity"/>
    <property type="evidence" value="ECO:0007669"/>
    <property type="project" value="InterPro"/>
</dbReference>
<sequence length="132" mass="14763">MGSSPASSYDCSFKILLIGDSAVGKSSLLVSFVSASHIDDDMAPTIGVDFKIKFLTVNGKKLKLTIWDTGGQCRRLPPPLDQDLLNALNDASTDSVVRFWSNGAVNDRWKRWRCLQRWAVEFLQETHVKYVV</sequence>
<gene>
    <name evidence="5" type="ORF">GUJ93_ZPchr0013g36807</name>
</gene>
<dbReference type="AlphaFoldDB" id="A0A8J5WUV9"/>
<dbReference type="PANTHER" id="PTHR47977">
    <property type="entry name" value="RAS-RELATED PROTEIN RAB"/>
    <property type="match status" value="1"/>
</dbReference>
<evidence type="ECO:0000256" key="4">
    <source>
        <dbReference type="ARBA" id="ARBA00037868"/>
    </source>
</evidence>
<evidence type="ECO:0000256" key="1">
    <source>
        <dbReference type="ARBA" id="ARBA00006270"/>
    </source>
</evidence>
<dbReference type="GO" id="GO:0005525">
    <property type="term" value="F:GTP binding"/>
    <property type="evidence" value="ECO:0007669"/>
    <property type="project" value="UniProtKB-KW"/>
</dbReference>
<dbReference type="FunFam" id="3.40.50.300:FF:001447">
    <property type="entry name" value="Ras-related protein Rab-1B"/>
    <property type="match status" value="1"/>
</dbReference>
<keyword evidence="6" id="KW-1185">Reference proteome</keyword>
<dbReference type="InterPro" id="IPR050227">
    <property type="entry name" value="Rab"/>
</dbReference>
<reference evidence="5" key="2">
    <citation type="submission" date="2021-02" db="EMBL/GenBank/DDBJ databases">
        <authorList>
            <person name="Kimball J.A."/>
            <person name="Haas M.W."/>
            <person name="Macchietto M."/>
            <person name="Kono T."/>
            <person name="Duquette J."/>
            <person name="Shao M."/>
        </authorList>
    </citation>
    <scope>NUCLEOTIDE SEQUENCE</scope>
    <source>
        <tissue evidence="5">Fresh leaf tissue</tissue>
    </source>
</reference>
<dbReference type="Pfam" id="PF00071">
    <property type="entry name" value="Ras"/>
    <property type="match status" value="1"/>
</dbReference>
<dbReference type="GO" id="GO:0012505">
    <property type="term" value="C:endomembrane system"/>
    <property type="evidence" value="ECO:0007669"/>
    <property type="project" value="UniProtKB-SubCell"/>
</dbReference>
<evidence type="ECO:0000313" key="5">
    <source>
        <dbReference type="EMBL" id="KAG8095679.1"/>
    </source>
</evidence>
<dbReference type="Proteomes" id="UP000729402">
    <property type="component" value="Unassembled WGS sequence"/>
</dbReference>
<reference evidence="5" key="1">
    <citation type="journal article" date="2021" name="bioRxiv">
        <title>Whole Genome Assembly and Annotation of Northern Wild Rice, Zizania palustris L., Supports a Whole Genome Duplication in the Zizania Genus.</title>
        <authorList>
            <person name="Haas M."/>
            <person name="Kono T."/>
            <person name="Macchietto M."/>
            <person name="Millas R."/>
            <person name="McGilp L."/>
            <person name="Shao M."/>
            <person name="Duquette J."/>
            <person name="Hirsch C.N."/>
            <person name="Kimball J."/>
        </authorList>
    </citation>
    <scope>NUCLEOTIDE SEQUENCE</scope>
    <source>
        <tissue evidence="5">Fresh leaf tissue</tissue>
    </source>
</reference>
<dbReference type="OrthoDB" id="9989112at2759"/>
<accession>A0A8J5WUV9</accession>
<name>A0A8J5WUV9_ZIZPA</name>
<dbReference type="SMART" id="SM00175">
    <property type="entry name" value="RAB"/>
    <property type="match status" value="1"/>
</dbReference>
<evidence type="ECO:0000313" key="6">
    <source>
        <dbReference type="Proteomes" id="UP000729402"/>
    </source>
</evidence>
<dbReference type="NCBIfam" id="TIGR00231">
    <property type="entry name" value="small_GTP"/>
    <property type="match status" value="1"/>
</dbReference>
<dbReference type="PROSITE" id="PS51419">
    <property type="entry name" value="RAB"/>
    <property type="match status" value="1"/>
</dbReference>